<dbReference type="Gramene" id="PNW78180">
    <property type="protein sequence ID" value="PNW78180"/>
    <property type="gene ID" value="CHLRE_09g386107v5"/>
</dbReference>
<dbReference type="Gramene" id="PNW78181">
    <property type="protein sequence ID" value="PNW78181"/>
    <property type="gene ID" value="CHLRE_09g386107v5"/>
</dbReference>
<proteinExistence type="predicted"/>
<dbReference type="RefSeq" id="XP_042920671.1">
    <property type="nucleotide sequence ID" value="XM_043065375.1"/>
</dbReference>
<sequence length="74" mass="7425">MPRPPPSATGRARPAAPSGSAPGALSSTGAGRGRGGSAHRGRGSRPSVPRPSQCLSRRRAVAAVARHSPARCHP</sequence>
<dbReference type="GeneID" id="66054550"/>
<organism evidence="2 3">
    <name type="scientific">Chlamydomonas reinhardtii</name>
    <name type="common">Chlamydomonas smithii</name>
    <dbReference type="NCBI Taxonomy" id="3055"/>
    <lineage>
        <taxon>Eukaryota</taxon>
        <taxon>Viridiplantae</taxon>
        <taxon>Chlorophyta</taxon>
        <taxon>core chlorophytes</taxon>
        <taxon>Chlorophyceae</taxon>
        <taxon>CS clade</taxon>
        <taxon>Chlamydomonadales</taxon>
        <taxon>Chlamydomonadaceae</taxon>
        <taxon>Chlamydomonas</taxon>
    </lineage>
</organism>
<protein>
    <submittedName>
        <fullName evidence="2">Uncharacterized protein</fullName>
    </submittedName>
</protein>
<name>A0A2K3DCB8_CHLRE</name>
<evidence type="ECO:0000256" key="1">
    <source>
        <dbReference type="SAM" id="MobiDB-lite"/>
    </source>
</evidence>
<keyword evidence="3" id="KW-1185">Reference proteome</keyword>
<evidence type="ECO:0000313" key="3">
    <source>
        <dbReference type="Proteomes" id="UP000006906"/>
    </source>
</evidence>
<dbReference type="EMBL" id="CM008970">
    <property type="protein sequence ID" value="PNW78181.1"/>
    <property type="molecule type" value="Genomic_DNA"/>
</dbReference>
<dbReference type="RefSeq" id="XP_042920672.1">
    <property type="nucleotide sequence ID" value="XM_043065376.1"/>
</dbReference>
<dbReference type="KEGG" id="cre:CHLRE_09g386107v5"/>
<dbReference type="EMBL" id="CM008970">
    <property type="protein sequence ID" value="PNW78180.1"/>
    <property type="molecule type" value="Genomic_DNA"/>
</dbReference>
<feature type="region of interest" description="Disordered" evidence="1">
    <location>
        <begin position="1"/>
        <end position="74"/>
    </location>
</feature>
<evidence type="ECO:0000313" key="2">
    <source>
        <dbReference type="EMBL" id="PNW78180.1"/>
    </source>
</evidence>
<dbReference type="AlphaFoldDB" id="A0A2K3DCB8"/>
<feature type="compositionally biased region" description="Low complexity" evidence="1">
    <location>
        <begin position="10"/>
        <end position="29"/>
    </location>
</feature>
<accession>A0A2K3DCB8</accession>
<reference evidence="2 3" key="1">
    <citation type="journal article" date="2007" name="Science">
        <title>The Chlamydomonas genome reveals the evolution of key animal and plant functions.</title>
        <authorList>
            <person name="Merchant S.S."/>
            <person name="Prochnik S.E."/>
            <person name="Vallon O."/>
            <person name="Harris E.H."/>
            <person name="Karpowicz S.J."/>
            <person name="Witman G.B."/>
            <person name="Terry A."/>
            <person name="Salamov A."/>
            <person name="Fritz-Laylin L.K."/>
            <person name="Marechal-Drouard L."/>
            <person name="Marshall W.F."/>
            <person name="Qu L.H."/>
            <person name="Nelson D.R."/>
            <person name="Sanderfoot A.A."/>
            <person name="Spalding M.H."/>
            <person name="Kapitonov V.V."/>
            <person name="Ren Q."/>
            <person name="Ferris P."/>
            <person name="Lindquist E."/>
            <person name="Shapiro H."/>
            <person name="Lucas S.M."/>
            <person name="Grimwood J."/>
            <person name="Schmutz J."/>
            <person name="Cardol P."/>
            <person name="Cerutti H."/>
            <person name="Chanfreau G."/>
            <person name="Chen C.L."/>
            <person name="Cognat V."/>
            <person name="Croft M.T."/>
            <person name="Dent R."/>
            <person name="Dutcher S."/>
            <person name="Fernandez E."/>
            <person name="Fukuzawa H."/>
            <person name="Gonzalez-Ballester D."/>
            <person name="Gonzalez-Halphen D."/>
            <person name="Hallmann A."/>
            <person name="Hanikenne M."/>
            <person name="Hippler M."/>
            <person name="Inwood W."/>
            <person name="Jabbari K."/>
            <person name="Kalanon M."/>
            <person name="Kuras R."/>
            <person name="Lefebvre P.A."/>
            <person name="Lemaire S.D."/>
            <person name="Lobanov A.V."/>
            <person name="Lohr M."/>
            <person name="Manuell A."/>
            <person name="Meier I."/>
            <person name="Mets L."/>
            <person name="Mittag M."/>
            <person name="Mittelmeier T."/>
            <person name="Moroney J.V."/>
            <person name="Moseley J."/>
            <person name="Napoli C."/>
            <person name="Nedelcu A.M."/>
            <person name="Niyogi K."/>
            <person name="Novoselov S.V."/>
            <person name="Paulsen I.T."/>
            <person name="Pazour G."/>
            <person name="Purton S."/>
            <person name="Ral J.P."/>
            <person name="Riano-Pachon D.M."/>
            <person name="Riekhof W."/>
            <person name="Rymarquis L."/>
            <person name="Schroda M."/>
            <person name="Stern D."/>
            <person name="Umen J."/>
            <person name="Willows R."/>
            <person name="Wilson N."/>
            <person name="Zimmer S.L."/>
            <person name="Allmer J."/>
            <person name="Balk J."/>
            <person name="Bisova K."/>
            <person name="Chen C.J."/>
            <person name="Elias M."/>
            <person name="Gendler K."/>
            <person name="Hauser C."/>
            <person name="Lamb M.R."/>
            <person name="Ledford H."/>
            <person name="Long J.C."/>
            <person name="Minagawa J."/>
            <person name="Page M.D."/>
            <person name="Pan J."/>
            <person name="Pootakham W."/>
            <person name="Roje S."/>
            <person name="Rose A."/>
            <person name="Stahlberg E."/>
            <person name="Terauchi A.M."/>
            <person name="Yang P."/>
            <person name="Ball S."/>
            <person name="Bowler C."/>
            <person name="Dieckmann C.L."/>
            <person name="Gladyshev V.N."/>
            <person name="Green P."/>
            <person name="Jorgensen R."/>
            <person name="Mayfield S."/>
            <person name="Mueller-Roeber B."/>
            <person name="Rajamani S."/>
            <person name="Sayre R.T."/>
            <person name="Brokstein P."/>
            <person name="Dubchak I."/>
            <person name="Goodstein D."/>
            <person name="Hornick L."/>
            <person name="Huang Y.W."/>
            <person name="Jhaveri J."/>
            <person name="Luo Y."/>
            <person name="Martinez D."/>
            <person name="Ngau W.C."/>
            <person name="Otillar B."/>
            <person name="Poliakov A."/>
            <person name="Porter A."/>
            <person name="Szajkowski L."/>
            <person name="Werner G."/>
            <person name="Zhou K."/>
            <person name="Grigoriev I.V."/>
            <person name="Rokhsar D.S."/>
            <person name="Grossman A.R."/>
        </authorList>
    </citation>
    <scope>NUCLEOTIDE SEQUENCE [LARGE SCALE GENOMIC DNA]</scope>
    <source>
        <strain evidence="3">CC-503</strain>
        <strain evidence="2">CC-503 cw92 mt+</strain>
    </source>
</reference>
<reference evidence="2" key="2">
    <citation type="submission" date="2017-07" db="EMBL/GenBank/DDBJ databases">
        <title>WGS assembly of Chlamydomonas reinhardtii.</title>
        <authorList>
            <consortium name="Chlamydomonas Annotation Team"/>
            <consortium name="JGI Annotation Team"/>
            <person name="Merchant S.S."/>
            <person name="Prochnik S.E."/>
            <person name="Vallon O."/>
            <person name="Harris E.H."/>
            <person name="Karpowicz S.J."/>
            <person name="Witman G.B."/>
            <person name="Terry A."/>
            <person name="Salamov A."/>
            <person name="Fritz-Laylin L.K."/>
            <person name="Marechal-Drouard L."/>
            <person name="Marshall W.F."/>
            <person name="Qu L.H."/>
            <person name="Nelson D.R."/>
            <person name="Sanderfoot A.A."/>
            <person name="Spalding M.H."/>
            <person name="Kapitonov V.V."/>
            <person name="Ren Q."/>
            <person name="Ferris P."/>
            <person name="Lindquist E."/>
            <person name="Shapiro H."/>
            <person name="Lucas S.M."/>
            <person name="Grimwood J."/>
            <person name="Schmutz J."/>
            <person name="Grigoriev I.V."/>
            <person name="Rokhsar D.S."/>
        </authorList>
    </citation>
    <scope>NUCLEOTIDE SEQUENCE</scope>
    <source>
        <strain evidence="2">CC-503 cw92 mt+</strain>
    </source>
</reference>
<dbReference type="Proteomes" id="UP000006906">
    <property type="component" value="Chromosome 9"/>
</dbReference>
<gene>
    <name evidence="2" type="ORF">CHLRE_09g386107v5</name>
</gene>